<sequence length="125" mass="14407">MLENKFTQHDKIVVDKFHDPVANYTMSVRDYVLRPRANAITGPITITLPPVSEAKGRFYSILVREADVTNTITITDNNGDSECWLYDVELWDSCQAMLWYSDGLYWHMLGALKFIFDVIFGKPQL</sequence>
<evidence type="ECO:0000313" key="1">
    <source>
        <dbReference type="EMBL" id="QJA48876.1"/>
    </source>
</evidence>
<evidence type="ECO:0000313" key="2">
    <source>
        <dbReference type="EMBL" id="QJA77518.1"/>
    </source>
</evidence>
<proteinExistence type="predicted"/>
<gene>
    <name evidence="2" type="ORF">MM415A01289_0004</name>
    <name evidence="1" type="ORF">TM448A01177_0004</name>
</gene>
<organism evidence="1">
    <name type="scientific">viral metagenome</name>
    <dbReference type="NCBI Taxonomy" id="1070528"/>
    <lineage>
        <taxon>unclassified sequences</taxon>
        <taxon>metagenomes</taxon>
        <taxon>organismal metagenomes</taxon>
    </lineage>
</organism>
<accession>A0A6H1ZLS3</accession>
<dbReference type="EMBL" id="MT142287">
    <property type="protein sequence ID" value="QJA77518.1"/>
    <property type="molecule type" value="Genomic_DNA"/>
</dbReference>
<name>A0A6H1ZLS3_9ZZZZ</name>
<dbReference type="EMBL" id="MT144107">
    <property type="protein sequence ID" value="QJA48876.1"/>
    <property type="molecule type" value="Genomic_DNA"/>
</dbReference>
<reference evidence="1" key="1">
    <citation type="submission" date="2020-03" db="EMBL/GenBank/DDBJ databases">
        <title>The deep terrestrial virosphere.</title>
        <authorList>
            <person name="Holmfeldt K."/>
            <person name="Nilsson E."/>
            <person name="Simone D."/>
            <person name="Lopez-Fernandez M."/>
            <person name="Wu X."/>
            <person name="de Brujin I."/>
            <person name="Lundin D."/>
            <person name="Andersson A."/>
            <person name="Bertilsson S."/>
            <person name="Dopson M."/>
        </authorList>
    </citation>
    <scope>NUCLEOTIDE SEQUENCE</scope>
    <source>
        <strain evidence="2">MM415A01289</strain>
        <strain evidence="1">TM448A01177</strain>
    </source>
</reference>
<protein>
    <submittedName>
        <fullName evidence="1">Uncharacterized protein</fullName>
    </submittedName>
</protein>
<dbReference type="AlphaFoldDB" id="A0A6H1ZLS3"/>